<feature type="compositionally biased region" description="Low complexity" evidence="1">
    <location>
        <begin position="130"/>
        <end position="143"/>
    </location>
</feature>
<evidence type="ECO:0000313" key="3">
    <source>
        <dbReference type="Proteomes" id="UP001432075"/>
    </source>
</evidence>
<protein>
    <submittedName>
        <fullName evidence="2">Uncharacterized protein</fullName>
    </submittedName>
</protein>
<gene>
    <name evidence="2" type="ORF">OHU17_05770</name>
</gene>
<name>A0ABZ1RGD0_9ACTN</name>
<accession>A0ABZ1RGD0</accession>
<dbReference type="Proteomes" id="UP001432075">
    <property type="component" value="Chromosome"/>
</dbReference>
<keyword evidence="3" id="KW-1185">Reference proteome</keyword>
<proteinExistence type="predicted"/>
<dbReference type="EMBL" id="CP108057">
    <property type="protein sequence ID" value="WUO45376.1"/>
    <property type="molecule type" value="Genomic_DNA"/>
</dbReference>
<dbReference type="RefSeq" id="WP_328775410.1">
    <property type="nucleotide sequence ID" value="NZ_CP108057.1"/>
</dbReference>
<feature type="region of interest" description="Disordered" evidence="1">
    <location>
        <begin position="123"/>
        <end position="157"/>
    </location>
</feature>
<sequence>MTPHPLLDVAHVTAFDAYLADVGTVFRTFADQDSGCVSYGVLIDGRKWFAKSASTEVLADEDCRRIWDSKPELVSHRDGHVFRLNISRFDHQDIEVVSQVLYPAAFPDLRFVAITWLGSREDPGAEAARRSPSAARGSGSRLTPPQPTPGTPPRPYWALDSFEAARSLAGSSPVDLPALSEAAGRGTRLTADFSGRNVIWATSEAGGTVAFEDLSTQEALARIPLPALTEGARREYQNLLRSTLAPDGPTAARQIDELLIPHRAAIDLLMDLGSQLNPTRAAPSHSLSTDLSHRSLEDCRAAGNNRQRY</sequence>
<evidence type="ECO:0000313" key="2">
    <source>
        <dbReference type="EMBL" id="WUO45376.1"/>
    </source>
</evidence>
<organism evidence="2 3">
    <name type="scientific">Streptomyces goshikiensis</name>
    <dbReference type="NCBI Taxonomy" id="1942"/>
    <lineage>
        <taxon>Bacteria</taxon>
        <taxon>Bacillati</taxon>
        <taxon>Actinomycetota</taxon>
        <taxon>Actinomycetes</taxon>
        <taxon>Kitasatosporales</taxon>
        <taxon>Streptomycetaceae</taxon>
        <taxon>Streptomyces</taxon>
    </lineage>
</organism>
<evidence type="ECO:0000256" key="1">
    <source>
        <dbReference type="SAM" id="MobiDB-lite"/>
    </source>
</evidence>
<feature type="compositionally biased region" description="Pro residues" evidence="1">
    <location>
        <begin position="144"/>
        <end position="155"/>
    </location>
</feature>
<reference evidence="2" key="1">
    <citation type="submission" date="2022-10" db="EMBL/GenBank/DDBJ databases">
        <title>The complete genomes of actinobacterial strains from the NBC collection.</title>
        <authorList>
            <person name="Joergensen T.S."/>
            <person name="Alvarez Arevalo M."/>
            <person name="Sterndorff E.B."/>
            <person name="Faurdal D."/>
            <person name="Vuksanovic O."/>
            <person name="Mourched A.-S."/>
            <person name="Charusanti P."/>
            <person name="Shaw S."/>
            <person name="Blin K."/>
            <person name="Weber T."/>
        </authorList>
    </citation>
    <scope>NUCLEOTIDE SEQUENCE</scope>
    <source>
        <strain evidence="2">NBC_00283</strain>
    </source>
</reference>